<evidence type="ECO:0000256" key="1">
    <source>
        <dbReference type="PROSITE-ProRule" id="PRU00803"/>
    </source>
</evidence>
<gene>
    <name evidence="3" type="ORF">KIPB_000082</name>
</gene>
<dbReference type="SMART" id="SM00191">
    <property type="entry name" value="Int_alpha"/>
    <property type="match status" value="2"/>
</dbReference>
<keyword evidence="4" id="KW-1185">Reference proteome</keyword>
<feature type="repeat" description="FG-GAP" evidence="1">
    <location>
        <begin position="4099"/>
        <end position="4154"/>
    </location>
</feature>
<reference evidence="3 4" key="1">
    <citation type="journal article" date="2018" name="PLoS ONE">
        <title>The draft genome of Kipferlia bialata reveals reductive genome evolution in fornicate parasites.</title>
        <authorList>
            <person name="Tanifuji G."/>
            <person name="Takabayashi S."/>
            <person name="Kume K."/>
            <person name="Takagi M."/>
            <person name="Nakayama T."/>
            <person name="Kamikawa R."/>
            <person name="Inagaki Y."/>
            <person name="Hashimoto T."/>
        </authorList>
    </citation>
    <scope>NUCLEOTIDE SEQUENCE [LARGE SCALE GENOMIC DNA]</scope>
    <source>
        <strain evidence="3">NY0173</strain>
    </source>
</reference>
<accession>A0A9K3GE84</accession>
<proteinExistence type="predicted"/>
<evidence type="ECO:0000313" key="3">
    <source>
        <dbReference type="EMBL" id="GIQ79437.1"/>
    </source>
</evidence>
<keyword evidence="2" id="KW-1133">Transmembrane helix</keyword>
<dbReference type="OrthoDB" id="442789at2759"/>
<comment type="caution">
    <text evidence="3">The sequence shown here is derived from an EMBL/GenBank/DDBJ whole genome shotgun (WGS) entry which is preliminary data.</text>
</comment>
<protein>
    <submittedName>
        <fullName evidence="3">Uncharacterized protein</fullName>
    </submittedName>
</protein>
<dbReference type="PANTHER" id="PTHR36220:SF1">
    <property type="entry name" value="GAMMA TUBULIN COMPLEX COMPONENT C-TERMINAL DOMAIN-CONTAINING PROTEIN"/>
    <property type="match status" value="1"/>
</dbReference>
<evidence type="ECO:0000313" key="4">
    <source>
        <dbReference type="Proteomes" id="UP000265618"/>
    </source>
</evidence>
<dbReference type="EMBL" id="BDIP01000007">
    <property type="protein sequence ID" value="GIQ79437.1"/>
    <property type="molecule type" value="Genomic_DNA"/>
</dbReference>
<evidence type="ECO:0000256" key="2">
    <source>
        <dbReference type="SAM" id="Phobius"/>
    </source>
</evidence>
<feature type="transmembrane region" description="Helical" evidence="2">
    <location>
        <begin position="4644"/>
        <end position="4664"/>
    </location>
</feature>
<name>A0A9K3GE84_9EUKA</name>
<dbReference type="PROSITE" id="PS51470">
    <property type="entry name" value="FG_GAP"/>
    <property type="match status" value="1"/>
</dbReference>
<dbReference type="InterPro" id="IPR013517">
    <property type="entry name" value="FG-GAP"/>
</dbReference>
<keyword evidence="2" id="KW-0812">Transmembrane</keyword>
<dbReference type="InterPro" id="IPR013519">
    <property type="entry name" value="Int_alpha_beta-p"/>
</dbReference>
<keyword evidence="2" id="KW-0472">Membrane</keyword>
<dbReference type="PANTHER" id="PTHR36220">
    <property type="entry name" value="UNNAMED PRODUCT"/>
    <property type="match status" value="1"/>
</dbReference>
<dbReference type="Pfam" id="PF14312">
    <property type="entry name" value="FG-GAP_2"/>
    <property type="match status" value="1"/>
</dbReference>
<sequence>MGFKRRDMPPYAPLENQPSVHWGIAEGPLSREGLERAKPGSKVVSLSHGSALTVVFSFDTDASSGIWEHYPSHDYTTTLTIPSDPTVAITICDQATSDCTTSTPSYDADRDEYSIPIPYPISQGWIDCTLTVQDCTVVSQNVYNEPDVTETVGEVSHSLSLYAHVDTFPLSHVSLFDLPTSMCPESSVSICGNVAAIGCPFQYESDGVTRDTSYPGVVYLFARQSDVSPWGLAASSTSTTPDALYGTSLSLYADSNDTVELAVTAPWDYDDVYFVRWSVVGDSLTFLSQQELYVGLRLPAVRTEAYKTDTRGYMKPLPVARSESFFVVADRNKLHDVDQYGVAHSFRKDLDTGVWSYHMRVDTDTKTGVIFGADIDISSGEVFLAVSTYLTAERDDKEKASAYVFMLDDHIEWKEVAELSVDGYGPEGRRVINGGTSYRHSVAMAGNTIVIGAPDIDHYSYWWGLVTVLYTDEEGNLVYQGQIEASQTTSFGFDVSLASSADGTSLLAVADPIYGPIHQNDPSVRIYRVDSVVGEVEASGIEVKMGSVCPAFDGQTVVDGGAHVMSQWTSLETGPSYLRPLSRTNVVASPSSANIHCEMYDDLHDSTTGDVSLVYTTPTCITTLKEVSDLMVLDHSFSLDASIDDVLSFEVVPGGHSWESHSLDMLSVTDTEHYLPVSLKVDIVDEADLPTLHYIEDFHTVYEHSTELCFSVTDAGHTPVPNLGGMGLSVDGGDAVTAVYDGDKQCYSVTLASPPSQGEISVSVDVPVGEYQSATLETNVYVYGHITTVSVSGIPDDVTTGEVMDVEVSLLDIGGILLYPEVGYMCTVYVTTDPDVEAVNGGEGTTVEAVWDAGQSLYTTSVISTSTEAVAVEVYVECVYEVDSQTHTDTKETSYSINVTQAPPEVASCYVAPTSSGALLGMTEGSYVVTAGAGFEIYTHLADVNGNRMSDAALDVSVAGVTLVAVYNQPSDTFRCVGDPADYTTAGTLSVSATVGPTVIDEFDIVILPEYTPSDPDCVVSINRGGDVTAGVSASASVTFKDRFGNTIEYDSVVGGFDGSADSMSGGSGTYTGSLPTPTLSGSYSLDLVGTIDGTSFTVTRTFSVLAGPAVSWEVLSPSAFAATETTTLTSTVADVYDNIPLCGVGSLEVSFTEDPSSAADCTCSDDTYTCDVTHDTGCAAVSEEQSIYAWLDGVSLGHVSVTVEVHVVEVIPSAELYVGASELQFVLLDSYGSEVPSLSPLLVTIDSNPVEYLYNDGLQCYVAELPSGLSLGDNSLSVSIFDTSYPLDIVSGGVSVYGALDVVIPASSSYSTTAGDSLSLSVTLTDVNGVPIPHSDVYQCIVTITTDVGVAEINAGDGTEFDAVAQAESGVFSADVVSVSSSATEISYLAECSMGDGSVDSVSGTVSLQVSAAPASEEDSTIYAESDSHATPENGILHITAGEGFGVSFLPYDEYGNSAPVEFDDLSITLMGTDSVVVPFDTIQMLFLPTVGAAYSVSCDGDILTQSDTLIVEMTISDNPGFSLSLTVEVHAGLSPSDAESVLVVGDDSPVVVGEGFTVSATFKDVYSNVIEYDSVTCHLYTDETDPWTLSLGTDGVYSGTITAPTVPGDVDVIVVGHVGDATYSLTDTISVVHGEVSDYVLLETSVDADTTTTMHVTTVDPYGNEIPPDGVNLLCISLNDTDFPSWSFCTETDTAFECEVTHDIAPEPSATVHIFYGGMSIGSSTVDVIVHLDQVVVDTMFSMAYTLPFSILDQYGVDVGDIGTVSVSFDGGASAPATFDQDEAWYTVDAPVGLSALGPHSMDVSVSESSYPTVTLSQSFSVHGQLDTIIVGDLTLPVTAGALVLVTVSLEDSIGTALSGTDAVYQCEVSVETDVGVSSQTSVDADWDSAEECFSAFVTSTSTLSTELLVTAECVVSECGHTDTLTLSVPVTVVPADVDIESCVVSVSADGVTVGDAVDSVDLTAGSMLSVSVTLLDMYLNPVTAMESVVVETLTGGASDSLDVSFDSGTYAYSAETSWTSVQTIDVSVSCVSGVLRQLTVTVTPDVTGSINSVVTVNGGVSAVVVGSSVDVTTEYTDQFGNVIEFDSVTCGFNSVAAATHGLSFTAGSYEGSLIAPTLAGDVDVFVVGTAGDFVHSDSTLLTLEAGLPNNWSLIHPSYLKASSVTTVTLSVSDVYVNTLTSPGVLTLAIGGDDTAPHIATSHDTSECVNSGELYSCDVDCDLDPAPVAYLYVWCDSVFIGVQPVSVVLHLDSVSFLPQYTGADSVRFHVLDDYGVSVVDLSPVTMTYEGVTVDATFDSDQQWYTATSPSTSGPGVHSLSVSVTDPDYPDLTVSAPILEYGPVSTITTSGIPTSVVAGDVMSVEVYLLDSEGVVLPVDEAYVCTVTITTDVGGLLDGGTGTEYAAAYNDTLNVYTATASSLSCDAADVRIAAQCVSGDLAPDVVSQSVPLTVESGTVDLASTTVLFESGGESLYISTGTMTAGAGLLVSVLPHDEYGNTLSASSVTIEVLSATGDLLLQSSAVEAADQSYTAEVDPLTLAETGAYDVSVTVDGVSIDVITLSVVSEYVPSVVLSTLSLGGGASNVTAGSSVVVLATFVDRFGNTVEYTDVDCAFSGDESVAMTLLGTEYTGTVIAPTVAGDTTLNVTGYYGGSSYSLDMELSVDACRATHIHTLGSTGIIAAGMTTMSVEVHDQFDNTVSCDSTLLLASLGDTMGSATECVKSGSSYTCEVSHDVDPTTEALLHAWLGGVYIGSVTESVIVNLDGVVSLPKLSTSSAVRFTIHDVYGVSVHDLINVYVTYEGVIVDATFNSQEGYYTVQISTVSGESPYSMDVSVSDPSYPSVDLTASVTEYGPLAGIASSDDALTATAGEVFDLSLTLLDSNGTTLPVDTEYTCTVTVASDVGIASINGGLGSVYSATLTGSGHMYTSSVSSVSTESDCLLVTAECVIGDITDSVTLSVPLTVQPSHVDDLTSGYSVTSGGVELVTGIDSSYTVTAGSGGVVSVTVCDEYGNPVSDCVVSISSDPGTGVPVLLGSKSSRASGVVFSLDPADYTQAETHNVSVIAGDLLIGSFMLKVVADMTPSDGESIVSVNGGEALVAGSVVVVNTQIRDMFGNSIVYDSVTCEVEGVVGSTILVSDGDGYVSGTVSLPLTVGDATLDLVGISGSDSYTLASTLEIQPGPAAHVVLTPYSIWSGLLSTVNVVLTDINGNPVAVGTTLSSSLTDDADTASECAWLDTQYQCSMTTVSEPGSAVDMFLWHEGTALGGHTLDVMGSIDSVIVYPVFESDVTMNLALSDAYGDSMSLEFISVSVDSGDVVSVSYGAASSCYSLPLTETLSAGPHTLDVSVSQDGYSDGVVSESFTVFGGLAGIECDDSALTTEAGLEITILVSLVDATGSVLPSDSSYQCTVQSTVISSDTTVSYNSINWEEDNDVYSATMTQYSVDDTSVMVVAECATESQRFTDVVYQAMELTVTPAAADPSESVICLEYPDGTSHCSLDDTSHPVTAGQAFSVTSQILDTYANYMTSEYADVSLIVSGLETVALDAVHDVDSQSYTVDIPGEDYVIAQALEISVMVGDITIRVFNMDVVPEAAASLTMSSISINGGLDVSVASGVSVAVTPRDSYGNTIPYDSLFAGFLKESLVNTDLSFDDGTYTGTLTAPRIAGDIPLFVHCTMDDETFSLDTTVSIQAGDVSSFKIQSPKHLLGSDFNTISVSIVDAYGNPRLGDTGTLTVSYTDDEFLAIPCTTGSDTYTCLLPAPPSSGSRVASVYAWYNSNPLGSYSMRVVGGTPDSDYSMVSPSSAVAGSAVQVHVSLYSSGGIKVLNAYQDHEVTLRWAAEDEYSEATYSPTSQDWVSTLTAPHISGTQSLHVYLNGVLFLTHTVDVESMAADATTSSVSPSIAPTDNAQTYTISLRNALGSSIRSTSTVVSAGWEDGTQSIAVLDTQSGSYSVSIHAADTIGPSELEVYCDGTLLMTHTVVSFSPVLSFESEAVTEITEDAEYGYGHAVAVSDNWKAVSAPTDGLLDQGRVYFYPMGTSDVSLSQVVRANDTSDTGLFGYALCLSETEYGSGIAYIGHPGMEAVEVFQESDGVWNYTGTVVAPDGMEGDGFGSSVACTDTTLVVGAPGAYSSLVPESGAAYVYSCDDGVCENTERLQATVPTTYAHLGTRVAISGDVAALTTSGVSVNETLLYEYDAELSQWEHAASLPYGGGDIALSDRVLAIASTEFVTGFGVFSSETEWGAMDYVSEDSVDESSPSLDYSTKSVSAATTTLSLAGGTLVVASSDSSHVSGSVTVYTLDGSSGVFVGTAPILSPTRAPASVSLDNNGNLVVGSYSTGGFGVSEFNLGSPAALVFDGAQGAYVQGTPNVELSYHFMDTLGGSVPLTDGVSLTVGDTLVNGVKDGSLVRYTSTVDIPVTVGPNSIVAKPASDADLLVGGMLVTVGPASPDTSEVLTETAVAGTATPLSAVLKSAYGDVNDIPQDVSIAWTNEDGTVTSVASIDSDTGEYTAVLSGGTRAGLASVVVSVGDDPVFMTKSISIVPDSPHPASSSVTLPETVSSDATVPFDTHVIDQWGNVCDGRSVTVMMNSMEQAEAVWNEETQSYVAMVTLPTEGETDFQVLVDGEALLSVNVSVDGYPLEAYIAVGMLGFGLLGLSAAYVFSKCSRKDTKLEILDFEPDVTIMSVAQPRHAFNTDPRNQGLGGGFTFGYELRTAS</sequence>
<dbReference type="Proteomes" id="UP000265618">
    <property type="component" value="Unassembled WGS sequence"/>
</dbReference>
<organism evidence="3 4">
    <name type="scientific">Kipferlia bialata</name>
    <dbReference type="NCBI Taxonomy" id="797122"/>
    <lineage>
        <taxon>Eukaryota</taxon>
        <taxon>Metamonada</taxon>
        <taxon>Carpediemonas-like organisms</taxon>
        <taxon>Kipferlia</taxon>
    </lineage>
</organism>